<evidence type="ECO:0000256" key="1">
    <source>
        <dbReference type="ARBA" id="ARBA00010603"/>
    </source>
</evidence>
<evidence type="ECO:0000313" key="5">
    <source>
        <dbReference type="EMBL" id="KJE92351.1"/>
    </source>
</evidence>
<dbReference type="Pfam" id="PF09742">
    <property type="entry name" value="Dymeclin"/>
    <property type="match status" value="1"/>
</dbReference>
<accession>A0A0D2UBC5</accession>
<evidence type="ECO:0000256" key="3">
    <source>
        <dbReference type="ARBA" id="ARBA00022707"/>
    </source>
</evidence>
<dbReference type="AlphaFoldDB" id="A0A0D2UBC5"/>
<evidence type="ECO:0000313" key="6">
    <source>
        <dbReference type="Proteomes" id="UP000008743"/>
    </source>
</evidence>
<dbReference type="RefSeq" id="XP_004364176.2">
    <property type="nucleotide sequence ID" value="XM_004364119.2"/>
</dbReference>
<gene>
    <name evidence="5" type="ORF">CAOG_003337</name>
</gene>
<reference evidence="6" key="1">
    <citation type="submission" date="2011-02" db="EMBL/GenBank/DDBJ databases">
        <title>The Genome Sequence of Capsaspora owczarzaki ATCC 30864.</title>
        <authorList>
            <person name="Russ C."/>
            <person name="Cuomo C."/>
            <person name="Burger G."/>
            <person name="Gray M.W."/>
            <person name="Holland P.W.H."/>
            <person name="King N."/>
            <person name="Lang F.B.F."/>
            <person name="Roger A.J."/>
            <person name="Ruiz-Trillo I."/>
            <person name="Young S.K."/>
            <person name="Zeng Q."/>
            <person name="Gargeya S."/>
            <person name="Alvarado L."/>
            <person name="Berlin A."/>
            <person name="Chapman S.B."/>
            <person name="Chen Z."/>
            <person name="Freedman E."/>
            <person name="Gellesch M."/>
            <person name="Goldberg J."/>
            <person name="Griggs A."/>
            <person name="Gujja S."/>
            <person name="Heilman E."/>
            <person name="Heiman D."/>
            <person name="Howarth C."/>
            <person name="Mehta T."/>
            <person name="Neiman D."/>
            <person name="Pearson M."/>
            <person name="Roberts A."/>
            <person name="Saif S."/>
            <person name="Shea T."/>
            <person name="Shenoy N."/>
            <person name="Sisk P."/>
            <person name="Stolte C."/>
            <person name="Sykes S."/>
            <person name="White J."/>
            <person name="Yandava C."/>
            <person name="Haas B."/>
            <person name="Nusbaum C."/>
            <person name="Birren B."/>
        </authorList>
    </citation>
    <scope>NUCLEOTIDE SEQUENCE</scope>
    <source>
        <strain evidence="6">ATCC 30864</strain>
    </source>
</reference>
<keyword evidence="4" id="KW-0449">Lipoprotein</keyword>
<dbReference type="Proteomes" id="UP000008743">
    <property type="component" value="Unassembled WGS sequence"/>
</dbReference>
<evidence type="ECO:0000256" key="4">
    <source>
        <dbReference type="ARBA" id="ARBA00023288"/>
    </source>
</evidence>
<protein>
    <recommendedName>
        <fullName evidence="2">Dymeclin</fullName>
    </recommendedName>
</protein>
<dbReference type="InterPro" id="IPR019142">
    <property type="entry name" value="Dymeclin"/>
</dbReference>
<keyword evidence="3" id="KW-0519">Myristate</keyword>
<evidence type="ECO:0000256" key="2">
    <source>
        <dbReference type="ARBA" id="ARBA00015736"/>
    </source>
</evidence>
<dbReference type="PhylomeDB" id="A0A0D2UBC5"/>
<keyword evidence="6" id="KW-1185">Reference proteome</keyword>
<dbReference type="OrthoDB" id="10253409at2759"/>
<organism evidence="5 6">
    <name type="scientific">Capsaspora owczarzaki (strain ATCC 30864)</name>
    <dbReference type="NCBI Taxonomy" id="595528"/>
    <lineage>
        <taxon>Eukaryota</taxon>
        <taxon>Filasterea</taxon>
        <taxon>Capsaspora</taxon>
    </lineage>
</organism>
<dbReference type="GO" id="GO:0005794">
    <property type="term" value="C:Golgi apparatus"/>
    <property type="evidence" value="ECO:0007669"/>
    <property type="project" value="TreeGrafter"/>
</dbReference>
<comment type="similarity">
    <text evidence="1">Belongs to the dymeclin family.</text>
</comment>
<sequence>MGAGLSTEAAADATMPPMAQVTLQTVATLPRLVAICSATQTLAPSDALWADLLAFEIDLPGDDESPRALSMTENGELELALAPLASELVSHNLETRNLGNLILLLLTHVRILGDIPVAATPGIRAGLYQRTLNAVLLLRVFVKHLFETLPPRIALRHFSAHTASVAASLQTSQRAGMSASADEIDLKEQLVLSLVQLLVDTPSTPDYLSTEAINLMTVLLSLQLYLPTIEANDFLMHVMTGACRQRAHQLLGRLLTRFADHAAPSKPSQLKAPGAASYSLIPWRSQPNATLTPEERAVHVEALNREDVASDPGAEASLLLLLLLCNHGVRKPGGNPFQAALSTFRDSAQDFSVSESGRPPLGVVQLSYTKLYSVLCQRLHNQQTTLLLYLLLHANTSFTTFLLSRTDLQNVLIPMLQTLYNAASQPSQQIYMLLIIVLILSQDHSFNKGIHEQSLPSVPWYTEKTIHQISLGSLIVIVLARTIQYNLAKLKDLYMNTNCLAALANMSPHFHALHQYAAERIVGLFLLLSKRFETLKKAASSSSESENADVDVFADFLRIVLEIMNSSLLHAMQRNPYLVYMLLREREHLNKYASEDRFADVVSNIETILDYFSASLEPHLQTSPSAEDVLGLIAAAAQKWNNAKLQSNELKFKYEEEEQPDDFFIPYTWSIVVSRALIKWRASPDGASSPDASTAP</sequence>
<dbReference type="PANTHER" id="PTHR12895:SF9">
    <property type="entry name" value="DYMECLIN"/>
    <property type="match status" value="1"/>
</dbReference>
<dbReference type="eggNOG" id="KOG2225">
    <property type="taxonomic scope" value="Eukaryota"/>
</dbReference>
<name>A0A0D2UBC5_CAPO3</name>
<dbReference type="STRING" id="595528.A0A0D2UBC5"/>
<dbReference type="InParanoid" id="A0A0D2UBC5"/>
<dbReference type="EMBL" id="KE346363">
    <property type="protein sequence ID" value="KJE92351.1"/>
    <property type="molecule type" value="Genomic_DNA"/>
</dbReference>
<dbReference type="PANTHER" id="PTHR12895">
    <property type="entry name" value="DYMECLIN"/>
    <property type="match status" value="1"/>
</dbReference>
<dbReference type="GO" id="GO:0007030">
    <property type="term" value="P:Golgi organization"/>
    <property type="evidence" value="ECO:0007669"/>
    <property type="project" value="TreeGrafter"/>
</dbReference>
<proteinExistence type="inferred from homology"/>